<keyword evidence="2" id="KW-1185">Reference proteome</keyword>
<proteinExistence type="predicted"/>
<comment type="caution">
    <text evidence="1">The sequence shown here is derived from an EMBL/GenBank/DDBJ whole genome shotgun (WGS) entry which is preliminary data.</text>
</comment>
<accession>A0AA42CQD6</accession>
<sequence>MLRDYPRMFGLLKSNRIEAFLPVFQYVEQPTSKTLGFESDFFPPCSPTSPGFAAVRQYGIKLVVAADVIYPRGQAMPPLDIDPLKTIIGCAGRENIYGVLSYDEPVHQGVSESDVQRVYQRVKAVDGTVPVLMVQAPMIADQPKFATAAGRNTYLQAVKIYSQYADIVGFDVYPVPREIAKVTSPDDKGAVVDHPATIAGYMAWLKRTLPGKRLMIVLQGFSYADEFDHGFLTRTFDAATIRAMAGPTAAQMTDMTRIAITGGADTVFWWGPSFVGTVSDPSWSAMTTAITTLKTKP</sequence>
<organism evidence="1 2">
    <name type="scientific">Lichenifustis flavocetrariae</name>
    <dbReference type="NCBI Taxonomy" id="2949735"/>
    <lineage>
        <taxon>Bacteria</taxon>
        <taxon>Pseudomonadati</taxon>
        <taxon>Pseudomonadota</taxon>
        <taxon>Alphaproteobacteria</taxon>
        <taxon>Hyphomicrobiales</taxon>
        <taxon>Lichenihabitantaceae</taxon>
        <taxon>Lichenifustis</taxon>
    </lineage>
</organism>
<dbReference type="RefSeq" id="WP_282587721.1">
    <property type="nucleotide sequence ID" value="NZ_JAMOIM010000024.1"/>
</dbReference>
<evidence type="ECO:0000313" key="2">
    <source>
        <dbReference type="Proteomes" id="UP001165667"/>
    </source>
</evidence>
<dbReference type="SUPFAM" id="SSF51445">
    <property type="entry name" value="(Trans)glycosidases"/>
    <property type="match status" value="1"/>
</dbReference>
<dbReference type="Proteomes" id="UP001165667">
    <property type="component" value="Unassembled WGS sequence"/>
</dbReference>
<dbReference type="InterPro" id="IPR017853">
    <property type="entry name" value="GH"/>
</dbReference>
<dbReference type="AlphaFoldDB" id="A0AA42CQD6"/>
<evidence type="ECO:0000313" key="1">
    <source>
        <dbReference type="EMBL" id="MCW6511345.1"/>
    </source>
</evidence>
<gene>
    <name evidence="1" type="ORF">M8523_25515</name>
</gene>
<reference evidence="1" key="1">
    <citation type="submission" date="2022-05" db="EMBL/GenBank/DDBJ databases">
        <authorList>
            <person name="Pankratov T."/>
        </authorList>
    </citation>
    <scope>NUCLEOTIDE SEQUENCE</scope>
    <source>
        <strain evidence="1">BP6-180914</strain>
    </source>
</reference>
<dbReference type="EMBL" id="JAMOIM010000024">
    <property type="protein sequence ID" value="MCW6511345.1"/>
    <property type="molecule type" value="Genomic_DNA"/>
</dbReference>
<name>A0AA42CQD6_9HYPH</name>
<protein>
    <submittedName>
        <fullName evidence="1">Uncharacterized protein</fullName>
    </submittedName>
</protein>